<gene>
    <name evidence="2" type="ORF">AVDCRST_MAG35-223</name>
</gene>
<protein>
    <submittedName>
        <fullName evidence="2">Uncharacterized protein</fullName>
    </submittedName>
</protein>
<feature type="region of interest" description="Disordered" evidence="1">
    <location>
        <begin position="1"/>
        <end position="40"/>
    </location>
</feature>
<reference evidence="2" key="1">
    <citation type="submission" date="2020-02" db="EMBL/GenBank/DDBJ databases">
        <authorList>
            <person name="Meier V. D."/>
        </authorList>
    </citation>
    <scope>NUCLEOTIDE SEQUENCE</scope>
    <source>
        <strain evidence="2">AVDCRST_MAG35</strain>
    </source>
</reference>
<proteinExistence type="predicted"/>
<sequence>MAESVARRPPLHRGAVRPAGRALAAAAAGAPGGAAGDPAQ</sequence>
<feature type="compositionally biased region" description="Gly residues" evidence="1">
    <location>
        <begin position="30"/>
        <end position="40"/>
    </location>
</feature>
<organism evidence="2">
    <name type="scientific">uncultured Quadrisphaera sp</name>
    <dbReference type="NCBI Taxonomy" id="904978"/>
    <lineage>
        <taxon>Bacteria</taxon>
        <taxon>Bacillati</taxon>
        <taxon>Actinomycetota</taxon>
        <taxon>Actinomycetes</taxon>
        <taxon>Kineosporiales</taxon>
        <taxon>Kineosporiaceae</taxon>
        <taxon>Quadrisphaera</taxon>
        <taxon>environmental samples</taxon>
    </lineage>
</organism>
<evidence type="ECO:0000313" key="2">
    <source>
        <dbReference type="EMBL" id="CAA9387462.1"/>
    </source>
</evidence>
<dbReference type="AlphaFoldDB" id="A0A6J4NGV0"/>
<accession>A0A6J4NGV0</accession>
<name>A0A6J4NGV0_9ACTN</name>
<dbReference type="EMBL" id="CADCUY010000041">
    <property type="protein sequence ID" value="CAA9387462.1"/>
    <property type="molecule type" value="Genomic_DNA"/>
</dbReference>
<feature type="compositionally biased region" description="Low complexity" evidence="1">
    <location>
        <begin position="16"/>
        <end position="29"/>
    </location>
</feature>
<evidence type="ECO:0000256" key="1">
    <source>
        <dbReference type="SAM" id="MobiDB-lite"/>
    </source>
</evidence>